<sequence length="206" mass="23308">MLMNMIVMPCAACALSVFIVSVVTAVIVFIIWIIVYMFAGSTMTTQPELTTSDRTSFKYITDMIFKLFYVLIVFVVVEITGFGDNIRGETSLSYENFVTSCSFHFSVRYNSRHIRKPTCSSTAKYGFDGHGMCRVCVLLVLLISTTAVVIVFIFWSVGILTVVVQRWTHIVQEMKAIRNVVENSKLTSFSQSIFKILWIDITQVSL</sequence>
<accession>A0A396JQ61</accession>
<proteinExistence type="predicted"/>
<dbReference type="Gramene" id="rna3405">
    <property type="protein sequence ID" value="RHN79592.1"/>
    <property type="gene ID" value="gene3405"/>
</dbReference>
<comment type="caution">
    <text evidence="2">The sequence shown here is derived from an EMBL/GenBank/DDBJ whole genome shotgun (WGS) entry which is preliminary data.</text>
</comment>
<reference evidence="2" key="1">
    <citation type="journal article" date="2018" name="Nat. Plants">
        <title>Whole-genome landscape of Medicago truncatula symbiotic genes.</title>
        <authorList>
            <person name="Pecrix Y."/>
            <person name="Gamas P."/>
            <person name="Carrere S."/>
        </authorList>
    </citation>
    <scope>NUCLEOTIDE SEQUENCE</scope>
    <source>
        <tissue evidence="2">Leaves</tissue>
    </source>
</reference>
<organism evidence="2">
    <name type="scientific">Medicago truncatula</name>
    <name type="common">Barrel medic</name>
    <name type="synonym">Medicago tribuloides</name>
    <dbReference type="NCBI Taxonomy" id="3880"/>
    <lineage>
        <taxon>Eukaryota</taxon>
        <taxon>Viridiplantae</taxon>
        <taxon>Streptophyta</taxon>
        <taxon>Embryophyta</taxon>
        <taxon>Tracheophyta</taxon>
        <taxon>Spermatophyta</taxon>
        <taxon>Magnoliopsida</taxon>
        <taxon>eudicotyledons</taxon>
        <taxon>Gunneridae</taxon>
        <taxon>Pentapetalae</taxon>
        <taxon>rosids</taxon>
        <taxon>fabids</taxon>
        <taxon>Fabales</taxon>
        <taxon>Fabaceae</taxon>
        <taxon>Papilionoideae</taxon>
        <taxon>50 kb inversion clade</taxon>
        <taxon>NPAAA clade</taxon>
        <taxon>Hologalegina</taxon>
        <taxon>IRL clade</taxon>
        <taxon>Trifolieae</taxon>
        <taxon>Medicago</taxon>
    </lineage>
</organism>
<protein>
    <recommendedName>
        <fullName evidence="3">Transmembrane protein</fullName>
    </recommendedName>
</protein>
<dbReference type="EMBL" id="PSQE01000001">
    <property type="protein sequence ID" value="RHN79592.1"/>
    <property type="molecule type" value="Genomic_DNA"/>
</dbReference>
<feature type="transmembrane region" description="Helical" evidence="1">
    <location>
        <begin position="137"/>
        <end position="164"/>
    </location>
</feature>
<dbReference type="AlphaFoldDB" id="A0A396JQ61"/>
<evidence type="ECO:0008006" key="3">
    <source>
        <dbReference type="Google" id="ProtNLM"/>
    </source>
</evidence>
<evidence type="ECO:0000256" key="1">
    <source>
        <dbReference type="SAM" id="Phobius"/>
    </source>
</evidence>
<keyword evidence="1" id="KW-1133">Transmembrane helix</keyword>
<keyword evidence="1" id="KW-0472">Membrane</keyword>
<evidence type="ECO:0000313" key="2">
    <source>
        <dbReference type="EMBL" id="RHN79592.1"/>
    </source>
</evidence>
<keyword evidence="1" id="KW-0812">Transmembrane</keyword>
<feature type="transmembrane region" description="Helical" evidence="1">
    <location>
        <begin position="59"/>
        <end position="82"/>
    </location>
</feature>
<feature type="transmembrane region" description="Helical" evidence="1">
    <location>
        <begin position="6"/>
        <end position="39"/>
    </location>
</feature>
<gene>
    <name evidence="2" type="ORF">MtrunA17_Chr1g0179031</name>
</gene>
<dbReference type="Proteomes" id="UP000265566">
    <property type="component" value="Chromosome 1"/>
</dbReference>
<name>A0A396JQ61_MEDTR</name>